<dbReference type="eggNOG" id="ENOG50330P3">
    <property type="taxonomic scope" value="Bacteria"/>
</dbReference>
<feature type="region of interest" description="Disordered" evidence="1">
    <location>
        <begin position="1"/>
        <end position="22"/>
    </location>
</feature>
<keyword evidence="2" id="KW-0812">Transmembrane</keyword>
<gene>
    <name evidence="3" type="ORF">OG2516_04818</name>
</gene>
<dbReference type="STRING" id="314256.OG2516_04818"/>
<feature type="compositionally biased region" description="Basic and acidic residues" evidence="1">
    <location>
        <begin position="13"/>
        <end position="22"/>
    </location>
</feature>
<sequence length="143" mass="15725">MSARHDPQRRRDRPAERDEERRAFREEAESLVRITAAPTIWSGHFLLCYCAVAIACAKAGAVPGWLTGGLLAASVAALAAIGWVGWRAFRQWNVTDTGDFSNPEGEAEDRHEFLGHAAFLLAIISFIGVVYVTMPLLLVEGCR</sequence>
<dbReference type="AlphaFoldDB" id="Q2CAA6"/>
<keyword evidence="2" id="KW-1133">Transmembrane helix</keyword>
<feature type="transmembrane region" description="Helical" evidence="2">
    <location>
        <begin position="113"/>
        <end position="139"/>
    </location>
</feature>
<keyword evidence="2" id="KW-0472">Membrane</keyword>
<dbReference type="Proteomes" id="UP000003635">
    <property type="component" value="Unassembled WGS sequence"/>
</dbReference>
<evidence type="ECO:0000313" key="4">
    <source>
        <dbReference type="Proteomes" id="UP000003635"/>
    </source>
</evidence>
<dbReference type="HOGENOM" id="CLU_1990305_0_0_5"/>
<feature type="transmembrane region" description="Helical" evidence="2">
    <location>
        <begin position="64"/>
        <end position="86"/>
    </location>
</feature>
<protein>
    <submittedName>
        <fullName evidence="3">Uncharacterized protein</fullName>
    </submittedName>
</protein>
<proteinExistence type="predicted"/>
<evidence type="ECO:0000313" key="3">
    <source>
        <dbReference type="EMBL" id="EAR49612.1"/>
    </source>
</evidence>
<comment type="caution">
    <text evidence="3">The sequence shown here is derived from an EMBL/GenBank/DDBJ whole genome shotgun (WGS) entry which is preliminary data.</text>
</comment>
<evidence type="ECO:0000256" key="1">
    <source>
        <dbReference type="SAM" id="MobiDB-lite"/>
    </source>
</evidence>
<name>Q2CAA6_OCEGH</name>
<organism evidence="3 4">
    <name type="scientific">Oceanicola granulosus (strain ATCC BAA-861 / DSM 15982 / KCTC 12143 / HTCC2516)</name>
    <dbReference type="NCBI Taxonomy" id="314256"/>
    <lineage>
        <taxon>Bacteria</taxon>
        <taxon>Pseudomonadati</taxon>
        <taxon>Pseudomonadota</taxon>
        <taxon>Alphaproteobacteria</taxon>
        <taxon>Rhodobacterales</taxon>
        <taxon>Roseobacteraceae</taxon>
        <taxon>Oceanicola</taxon>
    </lineage>
</organism>
<dbReference type="EMBL" id="AAOT01000057">
    <property type="protein sequence ID" value="EAR49612.1"/>
    <property type="molecule type" value="Genomic_DNA"/>
</dbReference>
<keyword evidence="4" id="KW-1185">Reference proteome</keyword>
<accession>Q2CAA6</accession>
<dbReference type="OrthoDB" id="7264282at2"/>
<evidence type="ECO:0000256" key="2">
    <source>
        <dbReference type="SAM" id="Phobius"/>
    </source>
</evidence>
<dbReference type="RefSeq" id="WP_007254485.1">
    <property type="nucleotide sequence ID" value="NZ_CH724107.1"/>
</dbReference>
<reference evidence="3 4" key="1">
    <citation type="journal article" date="2010" name="J. Bacteriol.">
        <title>Genome sequences of Oceanicola granulosus HTCC2516(T) and Oceanicola batsensis HTCC2597(TDelta).</title>
        <authorList>
            <person name="Thrash J.C."/>
            <person name="Cho J.C."/>
            <person name="Vergin K.L."/>
            <person name="Giovannoni S.J."/>
        </authorList>
    </citation>
    <scope>NUCLEOTIDE SEQUENCE [LARGE SCALE GENOMIC DNA]</scope>
    <source>
        <strain evidence="4">ATCC BAA-861 / DSM 15982 / KCTC 12143 / HTCC2516</strain>
    </source>
</reference>